<dbReference type="GO" id="GO:0042500">
    <property type="term" value="F:aspartic endopeptidase activity, intramembrane cleaving"/>
    <property type="evidence" value="ECO:0007669"/>
    <property type="project" value="InterPro"/>
</dbReference>
<evidence type="ECO:0000256" key="3">
    <source>
        <dbReference type="ARBA" id="ARBA00022692"/>
    </source>
</evidence>
<evidence type="ECO:0008006" key="11">
    <source>
        <dbReference type="Google" id="ProtNLM"/>
    </source>
</evidence>
<keyword evidence="6 8" id="KW-0472">Membrane</keyword>
<organism evidence="9 10">
    <name type="scientific">Amblyomma americanum</name>
    <name type="common">Lone star tick</name>
    <dbReference type="NCBI Taxonomy" id="6943"/>
    <lineage>
        <taxon>Eukaryota</taxon>
        <taxon>Metazoa</taxon>
        <taxon>Ecdysozoa</taxon>
        <taxon>Arthropoda</taxon>
        <taxon>Chelicerata</taxon>
        <taxon>Arachnida</taxon>
        <taxon>Acari</taxon>
        <taxon>Parasitiformes</taxon>
        <taxon>Ixodida</taxon>
        <taxon>Ixodoidea</taxon>
        <taxon>Ixodidae</taxon>
        <taxon>Amblyomminae</taxon>
        <taxon>Amblyomma</taxon>
    </lineage>
</organism>
<keyword evidence="4" id="KW-0378">Hydrolase</keyword>
<dbReference type="GO" id="GO:0098554">
    <property type="term" value="C:cytoplasmic side of endoplasmic reticulum membrane"/>
    <property type="evidence" value="ECO:0007669"/>
    <property type="project" value="TreeGrafter"/>
</dbReference>
<evidence type="ECO:0000256" key="7">
    <source>
        <dbReference type="SAM" id="MobiDB-lite"/>
    </source>
</evidence>
<evidence type="ECO:0000256" key="2">
    <source>
        <dbReference type="ARBA" id="ARBA00006859"/>
    </source>
</evidence>
<evidence type="ECO:0000256" key="8">
    <source>
        <dbReference type="SAM" id="Phobius"/>
    </source>
</evidence>
<feature type="transmembrane region" description="Helical" evidence="8">
    <location>
        <begin position="211"/>
        <end position="229"/>
    </location>
</feature>
<reference evidence="9 10" key="1">
    <citation type="journal article" date="2023" name="Arcadia Sci">
        <title>De novo assembly of a long-read Amblyomma americanum tick genome.</title>
        <authorList>
            <person name="Chou S."/>
            <person name="Poskanzer K.E."/>
            <person name="Rollins M."/>
            <person name="Thuy-Boun P.S."/>
        </authorList>
    </citation>
    <scope>NUCLEOTIDE SEQUENCE [LARGE SCALE GENOMIC DNA]</scope>
    <source>
        <strain evidence="9">F_SG_1</strain>
        <tissue evidence="9">Salivary glands</tissue>
    </source>
</reference>
<comment type="similarity">
    <text evidence="2">Belongs to the peptidase A22B family.</text>
</comment>
<evidence type="ECO:0000256" key="6">
    <source>
        <dbReference type="ARBA" id="ARBA00023136"/>
    </source>
</evidence>
<dbReference type="Proteomes" id="UP001321473">
    <property type="component" value="Unassembled WGS sequence"/>
</dbReference>
<feature type="compositionally biased region" description="Basic and acidic residues" evidence="7">
    <location>
        <begin position="286"/>
        <end position="313"/>
    </location>
</feature>
<feature type="compositionally biased region" description="Basic residues" evidence="7">
    <location>
        <begin position="314"/>
        <end position="323"/>
    </location>
</feature>
<dbReference type="GO" id="GO:0030660">
    <property type="term" value="C:Golgi-associated vesicle membrane"/>
    <property type="evidence" value="ECO:0007669"/>
    <property type="project" value="TreeGrafter"/>
</dbReference>
<feature type="region of interest" description="Disordered" evidence="7">
    <location>
        <begin position="276"/>
        <end position="347"/>
    </location>
</feature>
<name>A0AAQ4ETM4_AMBAM</name>
<evidence type="ECO:0000313" key="10">
    <source>
        <dbReference type="Proteomes" id="UP001321473"/>
    </source>
</evidence>
<dbReference type="InterPro" id="IPR007369">
    <property type="entry name" value="Peptidase_A22B_SPP"/>
</dbReference>
<gene>
    <name evidence="9" type="ORF">V5799_020558</name>
</gene>
<evidence type="ECO:0000256" key="1">
    <source>
        <dbReference type="ARBA" id="ARBA00004127"/>
    </source>
</evidence>
<comment type="caution">
    <text evidence="9">The sequence shown here is derived from an EMBL/GenBank/DDBJ whole genome shotgun (WGS) entry which is preliminary data.</text>
</comment>
<keyword evidence="10" id="KW-1185">Reference proteome</keyword>
<dbReference type="EMBL" id="JARKHS020011109">
    <property type="protein sequence ID" value="KAK8778101.1"/>
    <property type="molecule type" value="Genomic_DNA"/>
</dbReference>
<dbReference type="PANTHER" id="PTHR12174">
    <property type="entry name" value="SIGNAL PEPTIDE PEPTIDASE"/>
    <property type="match status" value="1"/>
</dbReference>
<feature type="region of interest" description="Disordered" evidence="7">
    <location>
        <begin position="412"/>
        <end position="435"/>
    </location>
</feature>
<feature type="transmembrane region" description="Helical" evidence="8">
    <location>
        <begin position="40"/>
        <end position="63"/>
    </location>
</feature>
<accession>A0AAQ4ETM4</accession>
<dbReference type="PANTHER" id="PTHR12174:SF103">
    <property type="entry name" value="INTRAMEMBRANE PROTEASE (IMPAS) FAMILY"/>
    <property type="match status" value="1"/>
</dbReference>
<evidence type="ECO:0000313" key="9">
    <source>
        <dbReference type="EMBL" id="KAK8778101.1"/>
    </source>
</evidence>
<protein>
    <recommendedName>
        <fullName evidence="11">Signal peptide peptidase</fullName>
    </recommendedName>
</protein>
<dbReference type="GO" id="GO:0098553">
    <property type="term" value="C:lumenal side of endoplasmic reticulum membrane"/>
    <property type="evidence" value="ECO:0007669"/>
    <property type="project" value="TreeGrafter"/>
</dbReference>
<dbReference type="SMART" id="SM00730">
    <property type="entry name" value="PSN"/>
    <property type="match status" value="1"/>
</dbReference>
<feature type="transmembrane region" description="Helical" evidence="8">
    <location>
        <begin position="140"/>
        <end position="160"/>
    </location>
</feature>
<proteinExistence type="inferred from homology"/>
<dbReference type="Pfam" id="PF04258">
    <property type="entry name" value="Peptidase_A22B"/>
    <property type="match status" value="2"/>
</dbReference>
<comment type="subcellular location">
    <subcellularLocation>
        <location evidence="1">Endomembrane system</location>
        <topology evidence="1">Multi-pass membrane protein</topology>
    </subcellularLocation>
</comment>
<dbReference type="GO" id="GO:0033619">
    <property type="term" value="P:membrane protein proteolysis"/>
    <property type="evidence" value="ECO:0007669"/>
    <property type="project" value="TreeGrafter"/>
</dbReference>
<dbReference type="GO" id="GO:0005765">
    <property type="term" value="C:lysosomal membrane"/>
    <property type="evidence" value="ECO:0007669"/>
    <property type="project" value="TreeGrafter"/>
</dbReference>
<dbReference type="InterPro" id="IPR006639">
    <property type="entry name" value="Preselin/SPP"/>
</dbReference>
<feature type="transmembrane region" description="Helical" evidence="8">
    <location>
        <begin position="12"/>
        <end position="34"/>
    </location>
</feature>
<keyword evidence="5 8" id="KW-1133">Transmembrane helix</keyword>
<keyword evidence="3 8" id="KW-0812">Transmembrane</keyword>
<dbReference type="AlphaFoldDB" id="A0AAQ4ETM4"/>
<feature type="transmembrane region" description="Helical" evidence="8">
    <location>
        <begin position="84"/>
        <end position="104"/>
    </location>
</feature>
<feature type="transmembrane region" description="Helical" evidence="8">
    <location>
        <begin position="236"/>
        <end position="254"/>
    </location>
</feature>
<evidence type="ECO:0000256" key="4">
    <source>
        <dbReference type="ARBA" id="ARBA00022801"/>
    </source>
</evidence>
<sequence length="435" mass="47426">MAEMDDEFTVPLSPKLVVMFVIHMSVMLLVLYYFYRYLAYLIIIMFGLASAAALMACLEPLVNRINIGTSKIPKALAVGCQTPIEWRQAALVVFSFGVALAWFLTRQNDIVGWALQDVLGIAFCINMLKSIHLPNLKLLCLLLSLLLVYDVFFVFITPIVRASRESVMVEVAKGGSLQEGLPMVVRFPRLVKGKYYACFKRKYSILGLGDILAPAYGVGMLLTFMALQLMRIAQPALLYLVPCTILPTVLTAWYKGHLFAIWNGLRLPPTKAAPAVEAAEDNPVLSDRKTPDNSETEQLIREEPADHSNVPRDKKTRRRKRSRRTSESGTKSAAGGGGGKEVVAAEGDDVRTARNALLLDAAERLMRPSPSALPLLPRTMSGGAEDCDGVRKRSPASILWEEPLVVGALGVQGGGQAAEQPDAPKGNAASPFSPA</sequence>
<evidence type="ECO:0000256" key="5">
    <source>
        <dbReference type="ARBA" id="ARBA00022989"/>
    </source>
</evidence>